<proteinExistence type="predicted"/>
<keyword evidence="2" id="KW-1185">Reference proteome</keyword>
<gene>
    <name evidence="1" type="ORF">psageK4e_061c</name>
</gene>
<evidence type="ECO:0000313" key="2">
    <source>
        <dbReference type="Proteomes" id="UP000828763"/>
    </source>
</evidence>
<reference evidence="1 2" key="1">
    <citation type="submission" date="2021-08" db="EMBL/GenBank/DDBJ databases">
        <authorList>
            <person name="Martino G."/>
            <person name="Holtappels D."/>
            <person name="Wagemans J."/>
            <person name="Lavigne R."/>
            <person name="Turina M."/>
            <person name="Ciuffo M."/>
        </authorList>
    </citation>
    <scope>NUCLEOTIDE SEQUENCE [LARGE SCALE GENOMIC DNA]</scope>
</reference>
<evidence type="ECO:0000313" key="1">
    <source>
        <dbReference type="EMBL" id="UAW53509.1"/>
    </source>
</evidence>
<organism evidence="1 2">
    <name type="scientific">Pseudomonas phage psageK4e</name>
    <dbReference type="NCBI Taxonomy" id="2875723"/>
    <lineage>
        <taxon>Viruses</taxon>
        <taxon>Duplodnaviria</taxon>
        <taxon>Heunggongvirae</taxon>
        <taxon>Uroviricota</taxon>
        <taxon>Caudoviricetes</taxon>
        <taxon>Vandenendeviridae</taxon>
        <taxon>Gorskivirinae</taxon>
        <taxon>Otagovirus</taxon>
        <taxon>Otagovirus psagek4e</taxon>
    </lineage>
</organism>
<dbReference type="Proteomes" id="UP000828763">
    <property type="component" value="Segment"/>
</dbReference>
<protein>
    <submittedName>
        <fullName evidence="1">Uncharacterized protein</fullName>
    </submittedName>
</protein>
<sequence length="31" mass="3269">MASIPTHEETAEPSLSSVCHIVSDTIILAES</sequence>
<dbReference type="EMBL" id="MZ868713">
    <property type="protein sequence ID" value="UAW53509.1"/>
    <property type="molecule type" value="Genomic_DNA"/>
</dbReference>
<accession>A0AAE8XLT0</accession>
<name>A0AAE8XLT0_9CAUD</name>